<feature type="transmembrane region" description="Helical" evidence="1">
    <location>
        <begin position="48"/>
        <end position="66"/>
    </location>
</feature>
<keyword evidence="1" id="KW-1133">Transmembrane helix</keyword>
<dbReference type="AlphaFoldDB" id="A0AAW9DQK0"/>
<accession>A0AAW9DQK0</accession>
<proteinExistence type="predicted"/>
<feature type="transmembrane region" description="Helical" evidence="1">
    <location>
        <begin position="87"/>
        <end position="111"/>
    </location>
</feature>
<reference evidence="3 4" key="1">
    <citation type="submission" date="2023-11" db="EMBL/GenBank/DDBJ databases">
        <title>MicrobeMod: A computational toolkit for identifying prokaryotic methylation and restriction-modification with nanopore sequencing.</title>
        <authorList>
            <person name="Crits-Christoph A."/>
            <person name="Kang S.C."/>
            <person name="Lee H."/>
            <person name="Ostrov N."/>
        </authorList>
    </citation>
    <scope>NUCLEOTIDE SEQUENCE [LARGE SCALE GENOMIC DNA]</scope>
    <source>
        <strain evidence="3 4">DSMZ 700</strain>
    </source>
</reference>
<evidence type="ECO:0000256" key="1">
    <source>
        <dbReference type="SAM" id="Phobius"/>
    </source>
</evidence>
<feature type="transmembrane region" description="Helical" evidence="1">
    <location>
        <begin position="203"/>
        <end position="223"/>
    </location>
</feature>
<keyword evidence="1" id="KW-0472">Membrane</keyword>
<feature type="transmembrane region" description="Helical" evidence="1">
    <location>
        <begin position="168"/>
        <end position="191"/>
    </location>
</feature>
<name>A0AAW9DQK0_ACIAO</name>
<feature type="domain" description="Acyltransferase 3" evidence="2">
    <location>
        <begin position="10"/>
        <end position="334"/>
    </location>
</feature>
<dbReference type="InterPro" id="IPR002656">
    <property type="entry name" value="Acyl_transf_3_dom"/>
</dbReference>
<dbReference type="PANTHER" id="PTHR23028">
    <property type="entry name" value="ACETYLTRANSFERASE"/>
    <property type="match status" value="1"/>
</dbReference>
<feature type="transmembrane region" description="Helical" evidence="1">
    <location>
        <begin position="229"/>
        <end position="259"/>
    </location>
</feature>
<dbReference type="EMBL" id="JAWXYB010000018">
    <property type="protein sequence ID" value="MDX5930693.1"/>
    <property type="molecule type" value="Genomic_DNA"/>
</dbReference>
<evidence type="ECO:0000313" key="4">
    <source>
        <dbReference type="Proteomes" id="UP001279553"/>
    </source>
</evidence>
<feature type="transmembrane region" description="Helical" evidence="1">
    <location>
        <begin position="12"/>
        <end position="28"/>
    </location>
</feature>
<dbReference type="InterPro" id="IPR050879">
    <property type="entry name" value="Acyltransferase_3"/>
</dbReference>
<gene>
    <name evidence="3" type="ORF">SIL87_07960</name>
</gene>
<dbReference type="Proteomes" id="UP001279553">
    <property type="component" value="Unassembled WGS sequence"/>
</dbReference>
<evidence type="ECO:0000259" key="2">
    <source>
        <dbReference type="Pfam" id="PF01757"/>
    </source>
</evidence>
<comment type="caution">
    <text evidence="3">The sequence shown here is derived from an EMBL/GenBank/DDBJ whole genome shotgun (WGS) entry which is preliminary data.</text>
</comment>
<sequence length="365" mass="40381">MMNKSRELTDLTACRAIFALWVFAYHINLHAQFSRHLGPLGAIIDKGYLGVDGFFVLSGLILARVDDKIPMTRQGITHFWGKRLARLYPVHLAVIVLLGAIFIGGLAIGIVPRQPDRFGTIALIDNLLLVQSWGFLHHWTWNYPSWSISTEWAGYLIFPFIVVSFSRFYYMAVIAALPLCLFILCVVSFHYRGLNLTFGASMLRFFPEFIAGMITTIAVPLFADEANGAAIGLVGALVAAAFAWAGHDAMTVFGLWLMLYGFAMQGDAEKPAYLGRIKPLHYIGVISYPLYMSFAPAELVTSQLFRRLHEPPATVPLAYSGLLIALTFALGIVLHLLIEKPARVALNRRLDPARAEALAEGSVPL</sequence>
<dbReference type="GO" id="GO:0016020">
    <property type="term" value="C:membrane"/>
    <property type="evidence" value="ECO:0007669"/>
    <property type="project" value="TreeGrafter"/>
</dbReference>
<keyword evidence="3" id="KW-0808">Transferase</keyword>
<feature type="transmembrane region" description="Helical" evidence="1">
    <location>
        <begin position="317"/>
        <end position="338"/>
    </location>
</feature>
<feature type="transmembrane region" description="Helical" evidence="1">
    <location>
        <begin position="280"/>
        <end position="297"/>
    </location>
</feature>
<dbReference type="PANTHER" id="PTHR23028:SF131">
    <property type="entry name" value="BLR2367 PROTEIN"/>
    <property type="match status" value="1"/>
</dbReference>
<keyword evidence="1" id="KW-0812">Transmembrane</keyword>
<keyword evidence="3" id="KW-0012">Acyltransferase</keyword>
<dbReference type="GO" id="GO:0016747">
    <property type="term" value="F:acyltransferase activity, transferring groups other than amino-acyl groups"/>
    <property type="evidence" value="ECO:0007669"/>
    <property type="project" value="InterPro"/>
</dbReference>
<dbReference type="Pfam" id="PF01757">
    <property type="entry name" value="Acyl_transf_3"/>
    <property type="match status" value="1"/>
</dbReference>
<dbReference type="RefSeq" id="WP_319613623.1">
    <property type="nucleotide sequence ID" value="NZ_JAWXYB010000018.1"/>
</dbReference>
<keyword evidence="4" id="KW-1185">Reference proteome</keyword>
<dbReference type="EC" id="2.3.-.-" evidence="3"/>
<dbReference type="GO" id="GO:0000271">
    <property type="term" value="P:polysaccharide biosynthetic process"/>
    <property type="evidence" value="ECO:0007669"/>
    <property type="project" value="TreeGrafter"/>
</dbReference>
<protein>
    <submittedName>
        <fullName evidence="3">Acyltransferase</fullName>
        <ecNumber evidence="3">2.3.-.-</ecNumber>
    </submittedName>
</protein>
<evidence type="ECO:0000313" key="3">
    <source>
        <dbReference type="EMBL" id="MDX5930693.1"/>
    </source>
</evidence>
<organism evidence="3 4">
    <name type="scientific">Acidiphilium acidophilum</name>
    <name type="common">Thiobacillus acidophilus</name>
    <dbReference type="NCBI Taxonomy" id="76588"/>
    <lineage>
        <taxon>Bacteria</taxon>
        <taxon>Pseudomonadati</taxon>
        <taxon>Pseudomonadota</taxon>
        <taxon>Alphaproteobacteria</taxon>
        <taxon>Acetobacterales</taxon>
        <taxon>Acidocellaceae</taxon>
        <taxon>Acidiphilium</taxon>
    </lineage>
</organism>